<dbReference type="AlphaFoldDB" id="A0A6I6UN47"/>
<sequence>MKEYPVADLSEDALNKVKSMENELCQQSADDIVLIAYKNTDRSREGAR</sequence>
<dbReference type="KEGG" id="bvq:FHE72_02865"/>
<evidence type="ECO:0000313" key="2">
    <source>
        <dbReference type="Proteomes" id="UP000465062"/>
    </source>
</evidence>
<dbReference type="RefSeq" id="WP_156030069.1">
    <property type="nucleotide sequence ID" value="NZ_CCDN010000002.1"/>
</dbReference>
<dbReference type="EMBL" id="CP047394">
    <property type="protein sequence ID" value="QHE60082.1"/>
    <property type="molecule type" value="Genomic_DNA"/>
</dbReference>
<proteinExistence type="predicted"/>
<evidence type="ECO:0000313" key="1">
    <source>
        <dbReference type="EMBL" id="QHE60082.1"/>
    </source>
</evidence>
<dbReference type="Proteomes" id="UP000465062">
    <property type="component" value="Chromosome"/>
</dbReference>
<protein>
    <submittedName>
        <fullName evidence="1">Uncharacterized protein</fullName>
    </submittedName>
</protein>
<organism evidence="1 2">
    <name type="scientific">Rossellomorea vietnamensis</name>
    <dbReference type="NCBI Taxonomy" id="218284"/>
    <lineage>
        <taxon>Bacteria</taxon>
        <taxon>Bacillati</taxon>
        <taxon>Bacillota</taxon>
        <taxon>Bacilli</taxon>
        <taxon>Bacillales</taxon>
        <taxon>Bacillaceae</taxon>
        <taxon>Rossellomorea</taxon>
    </lineage>
</organism>
<reference evidence="1 2" key="1">
    <citation type="submission" date="2019-06" db="EMBL/GenBank/DDBJ databases">
        <title>An operon consisting of a P-type ATPase gene and a transcriptional regular gene given the different cadmium resistance in Bacillus vietamensis 151-6 and Bacillus marisflavi 151-25.</title>
        <authorList>
            <person name="Yu X."/>
        </authorList>
    </citation>
    <scope>NUCLEOTIDE SEQUENCE [LARGE SCALE GENOMIC DNA]</scope>
    <source>
        <strain evidence="1 2">151-6</strain>
    </source>
</reference>
<gene>
    <name evidence="1" type="ORF">FHE72_02865</name>
</gene>
<dbReference type="GeneID" id="77239224"/>
<accession>A0A6I6UN47</accession>
<name>A0A6I6UN47_9BACI</name>